<dbReference type="AlphaFoldDB" id="A0A1X2F0K9"/>
<gene>
    <name evidence="1" type="ORF">AWC31_35240</name>
</gene>
<evidence type="ECO:0000313" key="2">
    <source>
        <dbReference type="Proteomes" id="UP000193964"/>
    </source>
</evidence>
<evidence type="ECO:0008006" key="3">
    <source>
        <dbReference type="Google" id="ProtNLM"/>
    </source>
</evidence>
<accession>A0A1X2F0K9</accession>
<dbReference type="EMBL" id="LQQA01000030">
    <property type="protein sequence ID" value="ORX11898.1"/>
    <property type="molecule type" value="Genomic_DNA"/>
</dbReference>
<evidence type="ECO:0000313" key="1">
    <source>
        <dbReference type="EMBL" id="ORX11898.1"/>
    </source>
</evidence>
<comment type="caution">
    <text evidence="1">The sequence shown here is derived from an EMBL/GenBank/DDBJ whole genome shotgun (WGS) entry which is preliminary data.</text>
</comment>
<protein>
    <recommendedName>
        <fullName evidence="3">Prokaryotic metallothionein</fullName>
    </recommendedName>
</protein>
<reference evidence="1 2" key="1">
    <citation type="submission" date="2016-01" db="EMBL/GenBank/DDBJ databases">
        <title>The new phylogeny of the genus Mycobacterium.</title>
        <authorList>
            <person name="Tarcisio F."/>
            <person name="Conor M."/>
            <person name="Antonella G."/>
            <person name="Elisabetta G."/>
            <person name="Giulia F.S."/>
            <person name="Sara T."/>
            <person name="Anna F."/>
            <person name="Clotilde B."/>
            <person name="Roberto B."/>
            <person name="Veronica D.S."/>
            <person name="Fabio R."/>
            <person name="Monica P."/>
            <person name="Olivier J."/>
            <person name="Enrico T."/>
            <person name="Nicola S."/>
        </authorList>
    </citation>
    <scope>NUCLEOTIDE SEQUENCE [LARGE SCALE GENOMIC DNA]</scope>
    <source>
        <strain evidence="1 2">ATCC 700010</strain>
    </source>
</reference>
<dbReference type="RefSeq" id="WP_085146974.1">
    <property type="nucleotide sequence ID" value="NZ_JACKUA010000032.1"/>
</dbReference>
<dbReference type="Proteomes" id="UP000193964">
    <property type="component" value="Unassembled WGS sequence"/>
</dbReference>
<organism evidence="1 2">
    <name type="scientific">Mycolicibacterium wolinskyi</name>
    <dbReference type="NCBI Taxonomy" id="59750"/>
    <lineage>
        <taxon>Bacteria</taxon>
        <taxon>Bacillati</taxon>
        <taxon>Actinomycetota</taxon>
        <taxon>Actinomycetes</taxon>
        <taxon>Mycobacteriales</taxon>
        <taxon>Mycobacteriaceae</taxon>
        <taxon>Mycolicibacterium</taxon>
    </lineage>
</organism>
<name>A0A1X2F0K9_9MYCO</name>
<dbReference type="OrthoDB" id="163862at2"/>
<proteinExistence type="predicted"/>
<sequence>MATCATCGNDYDKAFTVSWGGHTETFDSVECAAVRIAPECAHCGCRILGHGVEAADTMYCCAHCARESGHSELVDRQAVAK</sequence>